<evidence type="ECO:0000259" key="5">
    <source>
        <dbReference type="PROSITE" id="PS50987"/>
    </source>
</evidence>
<accession>A0ABT7SW57</accession>
<name>A0ABT7SW57_9ALTE</name>
<dbReference type="PROSITE" id="PS50987">
    <property type="entry name" value="HTH_ARSR_2"/>
    <property type="match status" value="1"/>
</dbReference>
<sequence length="110" mass="12537">MSPLQFFKCLSDDTRLKSLLLISQLEEACVCDLIAALELDQPKVSRHLAELRKCNIVQDERRGKWVYYRLHKELPAWAQGVLCDTANSNPDYYAAALSKLKAFKQSISCC</sequence>
<dbReference type="SMART" id="SM00418">
    <property type="entry name" value="HTH_ARSR"/>
    <property type="match status" value="1"/>
</dbReference>
<dbReference type="InterPro" id="IPR001845">
    <property type="entry name" value="HTH_ArsR_DNA-bd_dom"/>
</dbReference>
<proteinExistence type="predicted"/>
<evidence type="ECO:0000256" key="3">
    <source>
        <dbReference type="ARBA" id="ARBA00023125"/>
    </source>
</evidence>
<dbReference type="PRINTS" id="PR00778">
    <property type="entry name" value="HTHARSR"/>
</dbReference>
<keyword evidence="7" id="KW-1185">Reference proteome</keyword>
<evidence type="ECO:0000256" key="4">
    <source>
        <dbReference type="ARBA" id="ARBA00023163"/>
    </source>
</evidence>
<dbReference type="SUPFAM" id="SSF46785">
    <property type="entry name" value="Winged helix' DNA-binding domain"/>
    <property type="match status" value="1"/>
</dbReference>
<keyword evidence="4" id="KW-0804">Transcription</keyword>
<keyword evidence="1" id="KW-0059">Arsenical resistance</keyword>
<dbReference type="Gene3D" id="1.10.10.10">
    <property type="entry name" value="Winged helix-like DNA-binding domain superfamily/Winged helix DNA-binding domain"/>
    <property type="match status" value="1"/>
</dbReference>
<evidence type="ECO:0000313" key="6">
    <source>
        <dbReference type="EMBL" id="MDM7860426.1"/>
    </source>
</evidence>
<dbReference type="Pfam" id="PF01022">
    <property type="entry name" value="HTH_5"/>
    <property type="match status" value="1"/>
</dbReference>
<evidence type="ECO:0000256" key="1">
    <source>
        <dbReference type="ARBA" id="ARBA00022849"/>
    </source>
</evidence>
<comment type="caution">
    <text evidence="6">The sequence shown here is derived from an EMBL/GenBank/DDBJ whole genome shotgun (WGS) entry which is preliminary data.</text>
</comment>
<dbReference type="InterPro" id="IPR051081">
    <property type="entry name" value="HTH_MetalResp_TranReg"/>
</dbReference>
<dbReference type="NCBIfam" id="NF033788">
    <property type="entry name" value="HTH_metalloreg"/>
    <property type="match status" value="1"/>
</dbReference>
<reference evidence="6 7" key="1">
    <citation type="submission" date="2023-06" db="EMBL/GenBank/DDBJ databases">
        <title>Alteromonas sp. ASW11-36 isolated from intertidal sand.</title>
        <authorList>
            <person name="Li Y."/>
        </authorList>
    </citation>
    <scope>NUCLEOTIDE SEQUENCE [LARGE SCALE GENOMIC DNA]</scope>
    <source>
        <strain evidence="6 7">ASW11-36</strain>
    </source>
</reference>
<dbReference type="Proteomes" id="UP001234343">
    <property type="component" value="Unassembled WGS sequence"/>
</dbReference>
<dbReference type="RefSeq" id="WP_289365606.1">
    <property type="nucleotide sequence ID" value="NZ_JAUCBP010000007.1"/>
</dbReference>
<dbReference type="InterPro" id="IPR036390">
    <property type="entry name" value="WH_DNA-bd_sf"/>
</dbReference>
<feature type="domain" description="HTH arsR-type" evidence="5">
    <location>
        <begin position="1"/>
        <end position="89"/>
    </location>
</feature>
<dbReference type="InterPro" id="IPR036388">
    <property type="entry name" value="WH-like_DNA-bd_sf"/>
</dbReference>
<evidence type="ECO:0000256" key="2">
    <source>
        <dbReference type="ARBA" id="ARBA00023015"/>
    </source>
</evidence>
<dbReference type="InterPro" id="IPR011991">
    <property type="entry name" value="ArsR-like_HTH"/>
</dbReference>
<dbReference type="EMBL" id="JAUCBP010000007">
    <property type="protein sequence ID" value="MDM7860426.1"/>
    <property type="molecule type" value="Genomic_DNA"/>
</dbReference>
<dbReference type="NCBIfam" id="NF007528">
    <property type="entry name" value="PRK10141.1"/>
    <property type="match status" value="1"/>
</dbReference>
<evidence type="ECO:0000313" key="7">
    <source>
        <dbReference type="Proteomes" id="UP001234343"/>
    </source>
</evidence>
<keyword evidence="2" id="KW-0805">Transcription regulation</keyword>
<organism evidence="6 7">
    <name type="scientific">Alteromonas arenosi</name>
    <dbReference type="NCBI Taxonomy" id="3055817"/>
    <lineage>
        <taxon>Bacteria</taxon>
        <taxon>Pseudomonadati</taxon>
        <taxon>Pseudomonadota</taxon>
        <taxon>Gammaproteobacteria</taxon>
        <taxon>Alteromonadales</taxon>
        <taxon>Alteromonadaceae</taxon>
        <taxon>Alteromonas/Salinimonas group</taxon>
        <taxon>Alteromonas</taxon>
    </lineage>
</organism>
<dbReference type="PANTHER" id="PTHR33154">
    <property type="entry name" value="TRANSCRIPTIONAL REGULATOR, ARSR FAMILY"/>
    <property type="match status" value="1"/>
</dbReference>
<protein>
    <submittedName>
        <fullName evidence="6">Metalloregulator ArsR/SmtB family transcription factor</fullName>
    </submittedName>
</protein>
<dbReference type="CDD" id="cd00090">
    <property type="entry name" value="HTH_ARSR"/>
    <property type="match status" value="1"/>
</dbReference>
<gene>
    <name evidence="6" type="ORF">QTP81_07445</name>
</gene>
<dbReference type="PANTHER" id="PTHR33154:SF18">
    <property type="entry name" value="ARSENICAL RESISTANCE OPERON REPRESSOR"/>
    <property type="match status" value="1"/>
</dbReference>
<keyword evidence="3" id="KW-0238">DNA-binding</keyword>